<gene>
    <name evidence="1" type="ORF">SCLCIDRAFT_747208</name>
</gene>
<proteinExistence type="predicted"/>
<keyword evidence="2" id="KW-1185">Reference proteome</keyword>
<evidence type="ECO:0000313" key="2">
    <source>
        <dbReference type="Proteomes" id="UP000053989"/>
    </source>
</evidence>
<organism evidence="1 2">
    <name type="scientific">Scleroderma citrinum Foug A</name>
    <dbReference type="NCBI Taxonomy" id="1036808"/>
    <lineage>
        <taxon>Eukaryota</taxon>
        <taxon>Fungi</taxon>
        <taxon>Dikarya</taxon>
        <taxon>Basidiomycota</taxon>
        <taxon>Agaricomycotina</taxon>
        <taxon>Agaricomycetes</taxon>
        <taxon>Agaricomycetidae</taxon>
        <taxon>Boletales</taxon>
        <taxon>Sclerodermatineae</taxon>
        <taxon>Sclerodermataceae</taxon>
        <taxon>Scleroderma</taxon>
    </lineage>
</organism>
<dbReference type="Proteomes" id="UP000053989">
    <property type="component" value="Unassembled WGS sequence"/>
</dbReference>
<dbReference type="InParanoid" id="A0A0C3E528"/>
<reference evidence="1 2" key="1">
    <citation type="submission" date="2014-04" db="EMBL/GenBank/DDBJ databases">
        <authorList>
            <consortium name="DOE Joint Genome Institute"/>
            <person name="Kuo A."/>
            <person name="Kohler A."/>
            <person name="Nagy L.G."/>
            <person name="Floudas D."/>
            <person name="Copeland A."/>
            <person name="Barry K.W."/>
            <person name="Cichocki N."/>
            <person name="Veneault-Fourrey C."/>
            <person name="LaButti K."/>
            <person name="Lindquist E.A."/>
            <person name="Lipzen A."/>
            <person name="Lundell T."/>
            <person name="Morin E."/>
            <person name="Murat C."/>
            <person name="Sun H."/>
            <person name="Tunlid A."/>
            <person name="Henrissat B."/>
            <person name="Grigoriev I.V."/>
            <person name="Hibbett D.S."/>
            <person name="Martin F."/>
            <person name="Nordberg H.P."/>
            <person name="Cantor M.N."/>
            <person name="Hua S.X."/>
        </authorList>
    </citation>
    <scope>NUCLEOTIDE SEQUENCE [LARGE SCALE GENOMIC DNA]</scope>
    <source>
        <strain evidence="1 2">Foug A</strain>
    </source>
</reference>
<dbReference type="AlphaFoldDB" id="A0A0C3E528"/>
<evidence type="ECO:0000313" key="1">
    <source>
        <dbReference type="EMBL" id="KIM63549.1"/>
    </source>
</evidence>
<dbReference type="EMBL" id="KN822034">
    <property type="protein sequence ID" value="KIM63549.1"/>
    <property type="molecule type" value="Genomic_DNA"/>
</dbReference>
<name>A0A0C3E528_9AGAM</name>
<protein>
    <submittedName>
        <fullName evidence="1">Uncharacterized protein</fullName>
    </submittedName>
</protein>
<sequence>MFFPRRGSLARESVDRHSDSAAESCYRFTRGQPWIGGYLARLFLSCLRLDVADRVLLFWDLRHAPSLAVTTRGSLVALASPQSSRRTAGHNEGTRPRLVASAAKSLHHSLPYPFAVLHCWSPSAVMRSTIPHYEYRAFKT</sequence>
<reference evidence="2" key="2">
    <citation type="submission" date="2015-01" db="EMBL/GenBank/DDBJ databases">
        <title>Evolutionary Origins and Diversification of the Mycorrhizal Mutualists.</title>
        <authorList>
            <consortium name="DOE Joint Genome Institute"/>
            <consortium name="Mycorrhizal Genomics Consortium"/>
            <person name="Kohler A."/>
            <person name="Kuo A."/>
            <person name="Nagy L.G."/>
            <person name="Floudas D."/>
            <person name="Copeland A."/>
            <person name="Barry K.W."/>
            <person name="Cichocki N."/>
            <person name="Veneault-Fourrey C."/>
            <person name="LaButti K."/>
            <person name="Lindquist E.A."/>
            <person name="Lipzen A."/>
            <person name="Lundell T."/>
            <person name="Morin E."/>
            <person name="Murat C."/>
            <person name="Riley R."/>
            <person name="Ohm R."/>
            <person name="Sun H."/>
            <person name="Tunlid A."/>
            <person name="Henrissat B."/>
            <person name="Grigoriev I.V."/>
            <person name="Hibbett D.S."/>
            <person name="Martin F."/>
        </authorList>
    </citation>
    <scope>NUCLEOTIDE SEQUENCE [LARGE SCALE GENOMIC DNA]</scope>
    <source>
        <strain evidence="2">Foug A</strain>
    </source>
</reference>
<dbReference type="HOGENOM" id="CLU_1836329_0_0_1"/>
<accession>A0A0C3E528</accession>